<dbReference type="InterPro" id="IPR036365">
    <property type="entry name" value="PGBD-like_sf"/>
</dbReference>
<dbReference type="AlphaFoldDB" id="A0A2S6NHK0"/>
<dbReference type="InterPro" id="IPR043426">
    <property type="entry name" value="MltB-like"/>
</dbReference>
<dbReference type="GO" id="GO:0008933">
    <property type="term" value="F:peptidoglycan lytic transglycosylase activity"/>
    <property type="evidence" value="ECO:0007669"/>
    <property type="project" value="TreeGrafter"/>
</dbReference>
<evidence type="ECO:0000313" key="4">
    <source>
        <dbReference type="Proteomes" id="UP000239089"/>
    </source>
</evidence>
<keyword evidence="4" id="KW-1185">Reference proteome</keyword>
<dbReference type="Pfam" id="PF13406">
    <property type="entry name" value="SLT_2"/>
    <property type="match status" value="1"/>
</dbReference>
<feature type="domain" description="Peptidoglycan binding-like" evidence="1">
    <location>
        <begin position="332"/>
        <end position="388"/>
    </location>
</feature>
<dbReference type="SUPFAM" id="SSF47090">
    <property type="entry name" value="PGBD-like"/>
    <property type="match status" value="1"/>
</dbReference>
<gene>
    <name evidence="3" type="ORF">CCR94_00195</name>
</gene>
<dbReference type="InterPro" id="IPR031304">
    <property type="entry name" value="SLT_2"/>
</dbReference>
<dbReference type="Gene3D" id="1.10.8.350">
    <property type="entry name" value="Bacterial muramidase"/>
    <property type="match status" value="1"/>
</dbReference>
<dbReference type="OrthoDB" id="9808544at2"/>
<reference evidence="3 4" key="1">
    <citation type="journal article" date="2018" name="Arch. Microbiol.">
        <title>New insights into the metabolic potential of the phototrophic purple bacterium Rhodopila globiformis DSM 161(T) from its draft genome sequence and evidence for a vanadium-dependent nitrogenase.</title>
        <authorList>
            <person name="Imhoff J.F."/>
            <person name="Rahn T."/>
            <person name="Kunzel S."/>
            <person name="Neulinger S.C."/>
        </authorList>
    </citation>
    <scope>NUCLEOTIDE SEQUENCE [LARGE SCALE GENOMIC DNA]</scope>
    <source>
        <strain evidence="3 4">DSM 16996</strain>
    </source>
</reference>
<dbReference type="EMBL" id="NHSJ01000007">
    <property type="protein sequence ID" value="PPQ34029.1"/>
    <property type="molecule type" value="Genomic_DNA"/>
</dbReference>
<sequence length="392" mass="41611">MRHLSLSLLALLALGVPARADFDSCKAHIKAEAASEGVSGATLSRALDDLEPNDAPTFLGVQPEFSTPIWDYIAGLVDEERVSEGRAAFSTYRQAASAAQQRFGVDAAAVVAVWGVESNFGKNFGVRPVIQSLASLACLGSRRNDYFRGELIAALKIVDRGDVKLEEFTGSWAGAFGNTQFMPSTFLRLAVDMDGDGRRDVVGSVADALGSTANFLRSSGWVSGLPWGFEVALPENYHGPSGRGGKQPLAAWAQRGLTHIDGAALAGSGAFGLLLPAGPHGPAFLVSRNFDAFYSYNAAESYALAIALLSDRLKGKPAVQTPWPTDDPGLSRAERREVQARLEQRGYDVGGKHDGVMGTKTRDAIKAFEDSAGLKADGRAGQKVLELLRGGR</sequence>
<dbReference type="InterPro" id="IPR036366">
    <property type="entry name" value="PGBDSf"/>
</dbReference>
<dbReference type="SUPFAM" id="SSF53955">
    <property type="entry name" value="Lysozyme-like"/>
    <property type="match status" value="1"/>
</dbReference>
<dbReference type="PANTHER" id="PTHR30163">
    <property type="entry name" value="MEMBRANE-BOUND LYTIC MUREIN TRANSGLYCOSYLASE B"/>
    <property type="match status" value="1"/>
</dbReference>
<feature type="domain" description="Transglycosylase SLT" evidence="2">
    <location>
        <begin position="22"/>
        <end position="311"/>
    </location>
</feature>
<organism evidence="3 4">
    <name type="scientific">Rhodoblastus sphagnicola</name>
    <dbReference type="NCBI Taxonomy" id="333368"/>
    <lineage>
        <taxon>Bacteria</taxon>
        <taxon>Pseudomonadati</taxon>
        <taxon>Pseudomonadota</taxon>
        <taxon>Alphaproteobacteria</taxon>
        <taxon>Hyphomicrobiales</taxon>
        <taxon>Rhodoblastaceae</taxon>
        <taxon>Rhodoblastus</taxon>
    </lineage>
</organism>
<dbReference type="GO" id="GO:0009253">
    <property type="term" value="P:peptidoglycan catabolic process"/>
    <property type="evidence" value="ECO:0007669"/>
    <property type="project" value="TreeGrafter"/>
</dbReference>
<dbReference type="InterPro" id="IPR023346">
    <property type="entry name" value="Lysozyme-like_dom_sf"/>
</dbReference>
<dbReference type="Proteomes" id="UP000239089">
    <property type="component" value="Unassembled WGS sequence"/>
</dbReference>
<dbReference type="PANTHER" id="PTHR30163:SF10">
    <property type="entry name" value="TRANSGLYCOLASE-RELATED"/>
    <property type="match status" value="1"/>
</dbReference>
<evidence type="ECO:0000259" key="1">
    <source>
        <dbReference type="Pfam" id="PF01471"/>
    </source>
</evidence>
<evidence type="ECO:0000259" key="2">
    <source>
        <dbReference type="Pfam" id="PF13406"/>
    </source>
</evidence>
<dbReference type="InterPro" id="IPR002477">
    <property type="entry name" value="Peptidoglycan-bd-like"/>
</dbReference>
<dbReference type="FunFam" id="1.10.8.350:FF:000001">
    <property type="entry name" value="Lytic murein transglycosylase B"/>
    <property type="match status" value="1"/>
</dbReference>
<comment type="caution">
    <text evidence="3">The sequence shown here is derived from an EMBL/GenBank/DDBJ whole genome shotgun (WGS) entry which is preliminary data.</text>
</comment>
<dbReference type="RefSeq" id="WP_104505888.1">
    <property type="nucleotide sequence ID" value="NZ_JACIGC010000002.1"/>
</dbReference>
<protein>
    <submittedName>
        <fullName evidence="3">Lytic transglycosylase</fullName>
    </submittedName>
</protein>
<evidence type="ECO:0000313" key="3">
    <source>
        <dbReference type="EMBL" id="PPQ34029.1"/>
    </source>
</evidence>
<dbReference type="Pfam" id="PF01471">
    <property type="entry name" value="PG_binding_1"/>
    <property type="match status" value="1"/>
</dbReference>
<name>A0A2S6NHK0_9HYPH</name>
<proteinExistence type="predicted"/>
<dbReference type="InterPro" id="IPR011970">
    <property type="entry name" value="MltB_2"/>
</dbReference>
<dbReference type="NCBIfam" id="TIGR02283">
    <property type="entry name" value="MltB_2"/>
    <property type="match status" value="1"/>
</dbReference>
<accession>A0A2S6NHK0</accession>
<dbReference type="Gene3D" id="1.10.530.10">
    <property type="match status" value="1"/>
</dbReference>
<dbReference type="Gene3D" id="1.10.101.10">
    <property type="entry name" value="PGBD-like superfamily/PGBD"/>
    <property type="match status" value="1"/>
</dbReference>